<keyword evidence="1" id="KW-1133">Transmembrane helix</keyword>
<gene>
    <name evidence="2" type="ordered locus">Cagg_1991</name>
</gene>
<proteinExistence type="predicted"/>
<dbReference type="HOGENOM" id="CLU_584874_0_0_0"/>
<feature type="transmembrane region" description="Helical" evidence="1">
    <location>
        <begin position="110"/>
        <end position="134"/>
    </location>
</feature>
<evidence type="ECO:0008006" key="4">
    <source>
        <dbReference type="Google" id="ProtNLM"/>
    </source>
</evidence>
<keyword evidence="1" id="KW-0812">Transmembrane</keyword>
<keyword evidence="1" id="KW-0472">Membrane</keyword>
<dbReference type="KEGG" id="cag:Cagg_1991"/>
<feature type="transmembrane region" description="Helical" evidence="1">
    <location>
        <begin position="370"/>
        <end position="389"/>
    </location>
</feature>
<feature type="transmembrane region" description="Helical" evidence="1">
    <location>
        <begin position="240"/>
        <end position="257"/>
    </location>
</feature>
<accession>B8GBR2</accession>
<evidence type="ECO:0000256" key="1">
    <source>
        <dbReference type="SAM" id="Phobius"/>
    </source>
</evidence>
<dbReference type="EMBL" id="CP001337">
    <property type="protein sequence ID" value="ACL24879.1"/>
    <property type="molecule type" value="Genomic_DNA"/>
</dbReference>
<evidence type="ECO:0000313" key="2">
    <source>
        <dbReference type="EMBL" id="ACL24879.1"/>
    </source>
</evidence>
<protein>
    <recommendedName>
        <fullName evidence="4">O-antigen polymerase</fullName>
    </recommendedName>
</protein>
<dbReference type="eggNOG" id="ENOG503486E">
    <property type="taxonomic scope" value="Bacteria"/>
</dbReference>
<feature type="transmembrane region" description="Helical" evidence="1">
    <location>
        <begin position="190"/>
        <end position="220"/>
    </location>
</feature>
<sequence>MAMNRNTRMLYWIYIAVAVLSWSPSNALGYLAPFLFLLATSFLIPQWNFLALFIFLTIAWIFQTVFYTMINPNFQIINSFISFATWSGLMILIIFPYKKSIQYTIIRKKLFIFAWMILFIESILGIIQLLYGFIQVGSTDLSVGDFVEGTFHPDLSPELSFSNPMFSIGISLLLILLWKDVTERRNLLKYIIYLVGLSSLVLASTIHIIAIFVVTLIISWFITTVKIKPQKMIIRFGKNVTIVIVIFAVATSLLLSAQPRNTQYLLSARYLSKNTPRTGIMEVIIRELPKEYSFFSLFGLGPGQFASRAGLISTGLYFGGQWKSKPSEITSQAQKKYLLPLKIKQIENPAFGRSSTAAPHSSWIAVFSEWGYLGVIVAILLLLIILNKVNRAVHSFPTEKLILTWGILFFFFLGLGEVYWEVPQAWFPGLVLLKLIYFECKQSTLASKNELSQPAAIEHNTTLSPDG</sequence>
<feature type="transmembrane region" description="Helical" evidence="1">
    <location>
        <begin position="401"/>
        <end position="420"/>
    </location>
</feature>
<name>B8GBR2_CHLAD</name>
<dbReference type="AlphaFoldDB" id="B8GBR2"/>
<dbReference type="Proteomes" id="UP000002508">
    <property type="component" value="Chromosome"/>
</dbReference>
<feature type="transmembrane region" description="Helical" evidence="1">
    <location>
        <begin position="49"/>
        <end position="70"/>
    </location>
</feature>
<reference evidence="2" key="1">
    <citation type="submission" date="2008-12" db="EMBL/GenBank/DDBJ databases">
        <title>Complete sequence of Chloroflexus aggregans DSM 9485.</title>
        <authorList>
            <consortium name="US DOE Joint Genome Institute"/>
            <person name="Lucas S."/>
            <person name="Copeland A."/>
            <person name="Lapidus A."/>
            <person name="Glavina del Rio T."/>
            <person name="Dalin E."/>
            <person name="Tice H."/>
            <person name="Pitluck S."/>
            <person name="Foster B."/>
            <person name="Larimer F."/>
            <person name="Land M."/>
            <person name="Hauser L."/>
            <person name="Kyrpides N."/>
            <person name="Mikhailova N."/>
            <person name="Bryant D."/>
            <person name="Richardson P."/>
        </authorList>
    </citation>
    <scope>NUCLEOTIDE SEQUENCE</scope>
    <source>
        <strain evidence="2">DSM 9485</strain>
    </source>
</reference>
<feature type="transmembrane region" description="Helical" evidence="1">
    <location>
        <begin position="12"/>
        <end position="37"/>
    </location>
</feature>
<organism evidence="2 3">
    <name type="scientific">Chloroflexus aggregans (strain MD-66 / DSM 9485)</name>
    <dbReference type="NCBI Taxonomy" id="326427"/>
    <lineage>
        <taxon>Bacteria</taxon>
        <taxon>Bacillati</taxon>
        <taxon>Chloroflexota</taxon>
        <taxon>Chloroflexia</taxon>
        <taxon>Chloroflexales</taxon>
        <taxon>Chloroflexineae</taxon>
        <taxon>Chloroflexaceae</taxon>
        <taxon>Chloroflexus</taxon>
    </lineage>
</organism>
<feature type="transmembrane region" description="Helical" evidence="1">
    <location>
        <begin position="161"/>
        <end position="178"/>
    </location>
</feature>
<feature type="transmembrane region" description="Helical" evidence="1">
    <location>
        <begin position="76"/>
        <end position="98"/>
    </location>
</feature>
<keyword evidence="3" id="KW-1185">Reference proteome</keyword>
<evidence type="ECO:0000313" key="3">
    <source>
        <dbReference type="Proteomes" id="UP000002508"/>
    </source>
</evidence>